<keyword evidence="3" id="KW-0677">Repeat</keyword>
<feature type="region of interest" description="Disordered" evidence="6">
    <location>
        <begin position="1399"/>
        <end position="1431"/>
    </location>
</feature>
<dbReference type="PANTHER" id="PTHR46730">
    <property type="entry name" value="POLYCYSTIN-1"/>
    <property type="match status" value="1"/>
</dbReference>
<evidence type="ECO:0000259" key="8">
    <source>
        <dbReference type="Pfam" id="PF02010"/>
    </source>
</evidence>
<dbReference type="PANTHER" id="PTHR46730:SF1">
    <property type="entry name" value="PLAT DOMAIN-CONTAINING PROTEIN"/>
    <property type="match status" value="1"/>
</dbReference>
<dbReference type="Proteomes" id="UP000815325">
    <property type="component" value="Unassembled WGS sequence"/>
</dbReference>
<sequence length="1524" mass="162766">MYQGVLEMLDGLDSLTLPLNQVLDTSPLESVCSQGHQSFSSDASCAQMTIRANSEDLLAFRAGALCIIIGSCSLSDECKIEPPSGGAQPAAMDFCTMDGTVNGEVVGTKAAELKDGACFKDSDCPGKAMCSTWAEDVTRVLECQESGLDLAKARGTCKNPCETISVQDFLRSMNSAYEACQSQDDCDEGALCEQSSDSCRIYSCNPETGEVIANACNRTCQAARFELAAAQFSNNGNLVINLTSNAKAYAGSCSSIFDVRSTDLLGNSAECLTEDKELNIVLQGDATVLEGDTLRLSPSQRSLVTKVNSIPFAGFTKPVSMCSSCGTPQAALTGPTTLNEQCKPSSDGEVVISGSSSTGPGSRPFASVLWSMGSTPEGGTPTSFQDAMSDANNRNSLNLNLNGGMVNELAPGDYTLKLTVTSFLGTSSSVEHSFTKQSGNTSPSVSIAASDALYSRGIALEVSVSTQDVLCSGNQVNFLWSCDLHRLGQKEVCSILDGIGIRSRASLFIPSTTLATSGIQVGDRLTFNLSASYVGVGSSTNTSQTVDVLGDKLIARLQGPSGDVQMGGKDETIVFSAQNSEDPSDPSDRMEPMRYKFHCERIQDELTPCFKDVDYFGTVISGYQWLVNTSLFAEPDVQYFIYVTIAKGRDGVNRRSASATKVVIPRTREVIHTEITRFCPGDASCASQHVSVNPLALSVLVKLENIEDVDISSLKYRWSYPQDQVQRLGVQLDNSNTRGGVESEDIIILPGPAQPNSGRLIVQCQVVLPDGRLSASAISISSRGPPVCGSKEGCLRIPRNESTFPDNAFVANAVGWSNEGPLKFEFGYMSEDGAYKIVQPLSQKRTFTYKAEVGSHRPYVCADGGDGGRACAESSFVLREPATDYTAQQLMSTLKDINFAALLMTGDDAAIWEAAHNIISHLSAASSQELELNPEDQAFVETLLEDASAAVGSISSSEVADAGVGVSAINTENSLGRQGMQVNSSRTLQNTAVGLRLLERAQDLALDIETAGNAMENSYSAVTSINARARSLLAPSSAQEKARRMDSNFASIGRQLARITLPGSSYHIQRGSTTLATLRTSSSESLSTAKISPSRSEDGPSAHFLSRSFPSWCSKNIECSKQDLFAAIVMYFLDPFPYIDATLNLKEVLQERNVTDIEVVSGIIEVQLGYEGKANQLLCDENNTEGCQLQLQLPLQDMYNASKSHACVRIVPSVEAYQAVSNTTQVAAPTFNGELPMGSCTSGGLGKHVIIQYTKPSANEIQPRPERPERTRSKAFNVYVTVDVAVNRSIETGQLASQVAKEQLMSDISQALAVGLYRLDSKLMGDGRGQMCADCVKAETLEVLDSGFSLVTLALYLPDDVSTGSKEAFKGEISAAPLVDLLSESEFADKVIEVRLQQNDNDGNGVELQPEPSPGSGRGDDGDDDSSNENAVIGGAVGGAVGGALLIAIIAAASIYVCKRRMRLGGEKEEACVRNSNPLYKPDDRATVHIERFSTSFNQPGRNNVGREAASSMPHIDLEEGRNN</sequence>
<keyword evidence="10" id="KW-1185">Reference proteome</keyword>
<accession>A0ABQ7G4T1</accession>
<evidence type="ECO:0000256" key="5">
    <source>
        <dbReference type="ARBA" id="ARBA00023136"/>
    </source>
</evidence>
<keyword evidence="2 7" id="KW-0812">Transmembrane</keyword>
<evidence type="ECO:0000313" key="10">
    <source>
        <dbReference type="Proteomes" id="UP000815325"/>
    </source>
</evidence>
<feature type="transmembrane region" description="Helical" evidence="7">
    <location>
        <begin position="1432"/>
        <end position="1458"/>
    </location>
</feature>
<evidence type="ECO:0000313" key="9">
    <source>
        <dbReference type="EMBL" id="KAF5829618.1"/>
    </source>
</evidence>
<keyword evidence="5 7" id="KW-0472">Membrane</keyword>
<proteinExistence type="predicted"/>
<dbReference type="InterPro" id="IPR002859">
    <property type="entry name" value="PKD/REJ-like"/>
</dbReference>
<keyword evidence="4 7" id="KW-1133">Transmembrane helix</keyword>
<gene>
    <name evidence="9" type="ORF">DUNSADRAFT_15836</name>
</gene>
<feature type="region of interest" description="Disordered" evidence="6">
    <location>
        <begin position="1498"/>
        <end position="1524"/>
    </location>
</feature>
<evidence type="ECO:0000256" key="4">
    <source>
        <dbReference type="ARBA" id="ARBA00022989"/>
    </source>
</evidence>
<protein>
    <recommendedName>
        <fullName evidence="8">PKD/REJ-like domain-containing protein</fullName>
    </recommendedName>
</protein>
<evidence type="ECO:0000256" key="3">
    <source>
        <dbReference type="ARBA" id="ARBA00022737"/>
    </source>
</evidence>
<dbReference type="EMBL" id="MU070135">
    <property type="protein sequence ID" value="KAF5829618.1"/>
    <property type="molecule type" value="Genomic_DNA"/>
</dbReference>
<evidence type="ECO:0000256" key="7">
    <source>
        <dbReference type="SAM" id="Phobius"/>
    </source>
</evidence>
<feature type="domain" description="PKD/REJ-like" evidence="8">
    <location>
        <begin position="509"/>
        <end position="832"/>
    </location>
</feature>
<comment type="caution">
    <text evidence="9">The sequence shown here is derived from an EMBL/GenBank/DDBJ whole genome shotgun (WGS) entry which is preliminary data.</text>
</comment>
<dbReference type="Pfam" id="PF02010">
    <property type="entry name" value="REJ"/>
    <property type="match status" value="1"/>
</dbReference>
<name>A0ABQ7G4T1_DUNSA</name>
<comment type="subcellular location">
    <subcellularLocation>
        <location evidence="1">Membrane</location>
    </subcellularLocation>
</comment>
<organism evidence="9 10">
    <name type="scientific">Dunaliella salina</name>
    <name type="common">Green alga</name>
    <name type="synonym">Protococcus salinus</name>
    <dbReference type="NCBI Taxonomy" id="3046"/>
    <lineage>
        <taxon>Eukaryota</taxon>
        <taxon>Viridiplantae</taxon>
        <taxon>Chlorophyta</taxon>
        <taxon>core chlorophytes</taxon>
        <taxon>Chlorophyceae</taxon>
        <taxon>CS clade</taxon>
        <taxon>Chlamydomonadales</taxon>
        <taxon>Dunaliellaceae</taxon>
        <taxon>Dunaliella</taxon>
    </lineage>
</organism>
<evidence type="ECO:0000256" key="1">
    <source>
        <dbReference type="ARBA" id="ARBA00004370"/>
    </source>
</evidence>
<evidence type="ECO:0000256" key="6">
    <source>
        <dbReference type="SAM" id="MobiDB-lite"/>
    </source>
</evidence>
<evidence type="ECO:0000256" key="2">
    <source>
        <dbReference type="ARBA" id="ARBA00022692"/>
    </source>
</evidence>
<reference evidence="9" key="1">
    <citation type="submission" date="2017-08" db="EMBL/GenBank/DDBJ databases">
        <authorList>
            <person name="Polle J.E."/>
            <person name="Barry K."/>
            <person name="Cushman J."/>
            <person name="Schmutz J."/>
            <person name="Tran D."/>
            <person name="Hathwaick L.T."/>
            <person name="Yim W.C."/>
            <person name="Jenkins J."/>
            <person name="Mckie-Krisberg Z.M."/>
            <person name="Prochnik S."/>
            <person name="Lindquist E."/>
            <person name="Dockter R.B."/>
            <person name="Adam C."/>
            <person name="Molina H."/>
            <person name="Bunkerborg J."/>
            <person name="Jin E."/>
            <person name="Buchheim M."/>
            <person name="Magnuson J."/>
        </authorList>
    </citation>
    <scope>NUCLEOTIDE SEQUENCE</scope>
    <source>
        <strain evidence="9">CCAP 19/18</strain>
    </source>
</reference>